<sequence length="67" mass="7442">PPRAARRVELNAGGTAWRLPQDQTCRRAAAVPGSRTLAHRHMQAVKFNTDLQKSIQMVNHAEAGPNW</sequence>
<name>A0AAD9F1Q6_DISEL</name>
<comment type="caution">
    <text evidence="1">The sequence shown here is derived from an EMBL/GenBank/DDBJ whole genome shotgun (WGS) entry which is preliminary data.</text>
</comment>
<dbReference type="EMBL" id="JASDAP010000021">
    <property type="protein sequence ID" value="KAK1885562.1"/>
    <property type="molecule type" value="Genomic_DNA"/>
</dbReference>
<keyword evidence="2" id="KW-1185">Reference proteome</keyword>
<proteinExistence type="predicted"/>
<gene>
    <name evidence="1" type="ORF">KUDE01_031756</name>
</gene>
<protein>
    <submittedName>
        <fullName evidence="1">Uroporphyrinogen decarboxylase</fullName>
    </submittedName>
</protein>
<feature type="non-terminal residue" evidence="1">
    <location>
        <position position="1"/>
    </location>
</feature>
<feature type="non-terminal residue" evidence="1">
    <location>
        <position position="67"/>
    </location>
</feature>
<organism evidence="1 2">
    <name type="scientific">Dissostichus eleginoides</name>
    <name type="common">Patagonian toothfish</name>
    <name type="synonym">Dissostichus amissus</name>
    <dbReference type="NCBI Taxonomy" id="100907"/>
    <lineage>
        <taxon>Eukaryota</taxon>
        <taxon>Metazoa</taxon>
        <taxon>Chordata</taxon>
        <taxon>Craniata</taxon>
        <taxon>Vertebrata</taxon>
        <taxon>Euteleostomi</taxon>
        <taxon>Actinopterygii</taxon>
        <taxon>Neopterygii</taxon>
        <taxon>Teleostei</taxon>
        <taxon>Neoteleostei</taxon>
        <taxon>Acanthomorphata</taxon>
        <taxon>Eupercaria</taxon>
        <taxon>Perciformes</taxon>
        <taxon>Notothenioidei</taxon>
        <taxon>Nototheniidae</taxon>
        <taxon>Dissostichus</taxon>
    </lineage>
</organism>
<accession>A0AAD9F1Q6</accession>
<dbReference type="Proteomes" id="UP001228049">
    <property type="component" value="Unassembled WGS sequence"/>
</dbReference>
<evidence type="ECO:0000313" key="2">
    <source>
        <dbReference type="Proteomes" id="UP001228049"/>
    </source>
</evidence>
<evidence type="ECO:0000313" key="1">
    <source>
        <dbReference type="EMBL" id="KAK1885562.1"/>
    </source>
</evidence>
<reference evidence="1" key="1">
    <citation type="submission" date="2023-04" db="EMBL/GenBank/DDBJ databases">
        <title>Chromosome-level genome of Chaenocephalus aceratus.</title>
        <authorList>
            <person name="Park H."/>
        </authorList>
    </citation>
    <scope>NUCLEOTIDE SEQUENCE</scope>
    <source>
        <strain evidence="1">DE</strain>
        <tissue evidence="1">Muscle</tissue>
    </source>
</reference>
<dbReference type="AlphaFoldDB" id="A0AAD9F1Q6"/>